<protein>
    <recommendedName>
        <fullName evidence="4">Transglycosylase-like protein with SLT domain</fullName>
    </recommendedName>
</protein>
<dbReference type="RefSeq" id="WP_203896349.1">
    <property type="nucleotide sequence ID" value="NZ_BONA01000055.1"/>
</dbReference>
<sequence>MTRPQRFQAVGARVASVTLLLAGAAGGFQLAQQSDARERSSAEARQAVLAAEEAAVQRKAKHAADRAARAESEQTAALKASSMAKTAAADARKLDAAQKRDTAEKKAAAARAALTGPVPYTGTIPAACKSFSGSREIGCALMIKAGFGFGEFSCLNKLWDHESGWNYKATNPSSGAYGIPQAYPGSKMSSAGSDWRISPATQIEWGLGYIEGRYDSPCGAWNHFQSAGSY</sequence>
<dbReference type="EMBL" id="QGGR01000010">
    <property type="protein sequence ID" value="PWK46042.1"/>
    <property type="molecule type" value="Genomic_DNA"/>
</dbReference>
<evidence type="ECO:0000313" key="3">
    <source>
        <dbReference type="Proteomes" id="UP000245697"/>
    </source>
</evidence>
<comment type="caution">
    <text evidence="2">The sequence shown here is derived from an EMBL/GenBank/DDBJ whole genome shotgun (WGS) entry which is preliminary data.</text>
</comment>
<reference evidence="2 3" key="1">
    <citation type="submission" date="2018-05" db="EMBL/GenBank/DDBJ databases">
        <title>Genomic Encyclopedia of Archaeal and Bacterial Type Strains, Phase II (KMG-II): from individual species to whole genera.</title>
        <authorList>
            <person name="Goeker M."/>
        </authorList>
    </citation>
    <scope>NUCLEOTIDE SEQUENCE [LARGE SCALE GENOMIC DNA]</scope>
    <source>
        <strain evidence="2 3">DSM 45184</strain>
    </source>
</reference>
<feature type="signal peptide" evidence="1">
    <location>
        <begin position="1"/>
        <end position="24"/>
    </location>
</feature>
<evidence type="ECO:0000256" key="1">
    <source>
        <dbReference type="SAM" id="SignalP"/>
    </source>
</evidence>
<accession>A0A316FDA3</accession>
<feature type="chain" id="PRO_5016367069" description="Transglycosylase-like protein with SLT domain" evidence="1">
    <location>
        <begin position="25"/>
        <end position="230"/>
    </location>
</feature>
<keyword evidence="3" id="KW-1185">Reference proteome</keyword>
<gene>
    <name evidence="2" type="ORF">BC793_11030</name>
</gene>
<keyword evidence="1" id="KW-0732">Signal</keyword>
<dbReference type="SUPFAM" id="SSF53955">
    <property type="entry name" value="Lysozyme-like"/>
    <property type="match status" value="1"/>
</dbReference>
<dbReference type="InterPro" id="IPR023346">
    <property type="entry name" value="Lysozyme-like_dom_sf"/>
</dbReference>
<dbReference type="Proteomes" id="UP000245697">
    <property type="component" value="Unassembled WGS sequence"/>
</dbReference>
<dbReference type="AlphaFoldDB" id="A0A316FDA3"/>
<evidence type="ECO:0000313" key="2">
    <source>
        <dbReference type="EMBL" id="PWK46042.1"/>
    </source>
</evidence>
<proteinExistence type="predicted"/>
<evidence type="ECO:0008006" key="4">
    <source>
        <dbReference type="Google" id="ProtNLM"/>
    </source>
</evidence>
<name>A0A316FDA3_9ACTN</name>
<organism evidence="2 3">
    <name type="scientific">Actinoplanes xinjiangensis</name>
    <dbReference type="NCBI Taxonomy" id="512350"/>
    <lineage>
        <taxon>Bacteria</taxon>
        <taxon>Bacillati</taxon>
        <taxon>Actinomycetota</taxon>
        <taxon>Actinomycetes</taxon>
        <taxon>Micromonosporales</taxon>
        <taxon>Micromonosporaceae</taxon>
        <taxon>Actinoplanes</taxon>
    </lineage>
</organism>
<dbReference type="Gene3D" id="1.10.530.10">
    <property type="match status" value="1"/>
</dbReference>